<dbReference type="PANTHER" id="PTHR13009">
    <property type="entry name" value="HEAT SHOCK PROTEIN 90 HSP90 CO-CHAPERONE AHA-1"/>
    <property type="match status" value="1"/>
</dbReference>
<reference evidence="3" key="1">
    <citation type="submission" date="2017-08" db="EMBL/GenBank/DDBJ databases">
        <authorList>
            <person name="Polle J.E."/>
            <person name="Barry K."/>
            <person name="Cushman J."/>
            <person name="Schmutz J."/>
            <person name="Tran D."/>
            <person name="Hathwaick L.T."/>
            <person name="Yim W.C."/>
            <person name="Jenkins J."/>
            <person name="Mckie-Krisberg Z.M."/>
            <person name="Prochnik S."/>
            <person name="Lindquist E."/>
            <person name="Dockter R.B."/>
            <person name="Adam C."/>
            <person name="Molina H."/>
            <person name="Bunkerborg J."/>
            <person name="Jin E."/>
            <person name="Buchheim M."/>
            <person name="Magnuson J."/>
        </authorList>
    </citation>
    <scope>NUCLEOTIDE SEQUENCE</scope>
    <source>
        <strain evidence="3">CCAP 19/18</strain>
    </source>
</reference>
<gene>
    <name evidence="3" type="ORF">DUNSADRAFT_4225</name>
</gene>
<evidence type="ECO:0000259" key="2">
    <source>
        <dbReference type="SMART" id="SM01000"/>
    </source>
</evidence>
<organism evidence="3 4">
    <name type="scientific">Dunaliella salina</name>
    <name type="common">Green alga</name>
    <name type="synonym">Protococcus salinus</name>
    <dbReference type="NCBI Taxonomy" id="3046"/>
    <lineage>
        <taxon>Eukaryota</taxon>
        <taxon>Viridiplantae</taxon>
        <taxon>Chlorophyta</taxon>
        <taxon>core chlorophytes</taxon>
        <taxon>Chlorophyceae</taxon>
        <taxon>CS clade</taxon>
        <taxon>Chlamydomonadales</taxon>
        <taxon>Dunaliellaceae</taxon>
        <taxon>Dunaliella</taxon>
    </lineage>
</organism>
<evidence type="ECO:0000313" key="4">
    <source>
        <dbReference type="Proteomes" id="UP000815325"/>
    </source>
</evidence>
<name>A0ABQ7GSE2_DUNSA</name>
<evidence type="ECO:0000313" key="3">
    <source>
        <dbReference type="EMBL" id="KAF5837532.1"/>
    </source>
</evidence>
<dbReference type="InterPro" id="IPR036338">
    <property type="entry name" value="Aha1"/>
</dbReference>
<dbReference type="SUPFAM" id="SSF103111">
    <property type="entry name" value="Activator of Hsp90 ATPase, Aha1"/>
    <property type="match status" value="1"/>
</dbReference>
<protein>
    <recommendedName>
        <fullName evidence="2">Activator of Hsp90 ATPase AHSA1-like N-terminal domain-containing protein</fullName>
    </recommendedName>
</protein>
<dbReference type="InterPro" id="IPR015310">
    <property type="entry name" value="AHSA1-like_N"/>
</dbReference>
<dbReference type="Proteomes" id="UP000815325">
    <property type="component" value="Unassembled WGS sequence"/>
</dbReference>
<feature type="domain" description="Activator of Hsp90 ATPase AHSA1-like N-terminal" evidence="2">
    <location>
        <begin position="95"/>
        <end position="219"/>
    </location>
</feature>
<dbReference type="EMBL" id="MU069612">
    <property type="protein sequence ID" value="KAF5837532.1"/>
    <property type="molecule type" value="Genomic_DNA"/>
</dbReference>
<dbReference type="Pfam" id="PF09229">
    <property type="entry name" value="Aha1_N"/>
    <property type="match status" value="1"/>
</dbReference>
<keyword evidence="4" id="KW-1185">Reference proteome</keyword>
<dbReference type="Gene3D" id="3.15.10.20">
    <property type="entry name" value="Activator of Hsp90 ATPase Aha1, N-terminal domain"/>
    <property type="match status" value="1"/>
</dbReference>
<evidence type="ECO:0000256" key="1">
    <source>
        <dbReference type="ARBA" id="ARBA00006817"/>
    </source>
</evidence>
<dbReference type="SMART" id="SM01000">
    <property type="entry name" value="Aha1_N"/>
    <property type="match status" value="1"/>
</dbReference>
<comment type="similarity">
    <text evidence="1">Belongs to the AHA1 family.</text>
</comment>
<accession>A0ABQ7GSE2</accession>
<sequence>MHEPVSNCCKQLRCEGGFQLVLFLQACTFASSPYPLEARLHATAYNYFATSIDHSVPAAKPKLLSEAEVAEQQKLLSQQGQAGASAWNYAGTFEERSWMEMGKDFLKAALVGSSCGPITVKELQEITGSANTWIVRGKRRHGFDFEIKLSWLYSDNGKELQGVASFPNAASDELDELHCELTGKNNEQSNLEPALSKQIRGALVPHLSRVLRELLQELQKK</sequence>
<dbReference type="PANTHER" id="PTHR13009:SF22">
    <property type="entry name" value="LD43819P"/>
    <property type="match status" value="1"/>
</dbReference>
<comment type="caution">
    <text evidence="3">The sequence shown here is derived from an EMBL/GenBank/DDBJ whole genome shotgun (WGS) entry which is preliminary data.</text>
</comment>
<proteinExistence type="inferred from homology"/>